<proteinExistence type="predicted"/>
<gene>
    <name evidence="2" type="ORF">BXYJ_LOCUS3864</name>
</gene>
<reference evidence="6" key="1">
    <citation type="submission" date="2016-11" db="UniProtKB">
        <authorList>
            <consortium name="WormBaseParasite"/>
        </authorList>
    </citation>
    <scope>IDENTIFICATION</scope>
</reference>
<dbReference type="Proteomes" id="UP000095284">
    <property type="component" value="Unplaced"/>
</dbReference>
<reference evidence="3" key="2">
    <citation type="submission" date="2020-08" db="EMBL/GenBank/DDBJ databases">
        <authorList>
            <person name="Kikuchi T."/>
        </authorList>
    </citation>
    <scope>NUCLEOTIDE SEQUENCE</scope>
    <source>
        <strain evidence="2">Ka4C1</strain>
    </source>
</reference>
<keyword evidence="5" id="KW-1185">Reference proteome</keyword>
<name>A0A1I7RPR3_BURXY</name>
<dbReference type="OrthoDB" id="5824711at2759"/>
<dbReference type="Proteomes" id="UP000659654">
    <property type="component" value="Unassembled WGS sequence"/>
</dbReference>
<organism evidence="4 6">
    <name type="scientific">Bursaphelenchus xylophilus</name>
    <name type="common">Pinewood nematode worm</name>
    <name type="synonym">Aphelenchoides xylophilus</name>
    <dbReference type="NCBI Taxonomy" id="6326"/>
    <lineage>
        <taxon>Eukaryota</taxon>
        <taxon>Metazoa</taxon>
        <taxon>Ecdysozoa</taxon>
        <taxon>Nematoda</taxon>
        <taxon>Chromadorea</taxon>
        <taxon>Rhabditida</taxon>
        <taxon>Tylenchina</taxon>
        <taxon>Tylenchomorpha</taxon>
        <taxon>Aphelenchoidea</taxon>
        <taxon>Aphelenchoididae</taxon>
        <taxon>Bursaphelenchus</taxon>
    </lineage>
</organism>
<evidence type="ECO:0000313" key="5">
    <source>
        <dbReference type="Proteomes" id="UP000659654"/>
    </source>
</evidence>
<accession>A0A1I7RPR3</accession>
<dbReference type="EMBL" id="CAJFDI010000002">
    <property type="protein sequence ID" value="CAD5215105.1"/>
    <property type="molecule type" value="Genomic_DNA"/>
</dbReference>
<dbReference type="Proteomes" id="UP000582659">
    <property type="component" value="Unassembled WGS sequence"/>
</dbReference>
<evidence type="ECO:0000313" key="3">
    <source>
        <dbReference type="EMBL" id="CAG9096479.1"/>
    </source>
</evidence>
<evidence type="ECO:0000256" key="1">
    <source>
        <dbReference type="SAM" id="MobiDB-lite"/>
    </source>
</evidence>
<dbReference type="AlphaFoldDB" id="A0A1I7RPR3"/>
<feature type="compositionally biased region" description="Basic and acidic residues" evidence="1">
    <location>
        <begin position="51"/>
        <end position="65"/>
    </location>
</feature>
<evidence type="ECO:0000313" key="4">
    <source>
        <dbReference type="Proteomes" id="UP000095284"/>
    </source>
</evidence>
<dbReference type="EMBL" id="CAJFCV020000002">
    <property type="protein sequence ID" value="CAG9096479.1"/>
    <property type="molecule type" value="Genomic_DNA"/>
</dbReference>
<feature type="region of interest" description="Disordered" evidence="1">
    <location>
        <begin position="51"/>
        <end position="101"/>
    </location>
</feature>
<dbReference type="WBParaSite" id="BXY_0270400.1">
    <property type="protein sequence ID" value="BXY_0270400.1"/>
    <property type="gene ID" value="BXY_0270400"/>
</dbReference>
<evidence type="ECO:0000313" key="6">
    <source>
        <dbReference type="WBParaSite" id="BXY_0270400.1"/>
    </source>
</evidence>
<sequence length="101" mass="11607">MLQKSAAGPIWKSGPRREWLINKVMCPEGRRPLLPPIFLLHLRSHTPIERLRRTQSDVREKRESRATSSGSLKPADNRVQHPSARRVSAQRIAAPYQSMRC</sequence>
<evidence type="ECO:0000313" key="2">
    <source>
        <dbReference type="EMBL" id="CAD5215105.1"/>
    </source>
</evidence>
<protein>
    <submittedName>
        <fullName evidence="2">(pine wood nematode) hypothetical protein</fullName>
    </submittedName>
</protein>